<evidence type="ECO:0000256" key="2">
    <source>
        <dbReference type="ARBA" id="ARBA00022723"/>
    </source>
</evidence>
<feature type="domain" description="DDE Tnp4" evidence="3">
    <location>
        <begin position="64"/>
        <end position="173"/>
    </location>
</feature>
<dbReference type="InterPro" id="IPR027806">
    <property type="entry name" value="HARBI1_dom"/>
</dbReference>
<organism evidence="4 5">
    <name type="scientific">Rhipicephalus microplus</name>
    <name type="common">Cattle tick</name>
    <name type="synonym">Boophilus microplus</name>
    <dbReference type="NCBI Taxonomy" id="6941"/>
    <lineage>
        <taxon>Eukaryota</taxon>
        <taxon>Metazoa</taxon>
        <taxon>Ecdysozoa</taxon>
        <taxon>Arthropoda</taxon>
        <taxon>Chelicerata</taxon>
        <taxon>Arachnida</taxon>
        <taxon>Acari</taxon>
        <taxon>Parasitiformes</taxon>
        <taxon>Ixodida</taxon>
        <taxon>Ixodoidea</taxon>
        <taxon>Ixodidae</taxon>
        <taxon>Rhipicephalinae</taxon>
        <taxon>Rhipicephalus</taxon>
        <taxon>Boophilus</taxon>
    </lineage>
</organism>
<comment type="cofactor">
    <cofactor evidence="1">
        <name>a divalent metal cation</name>
        <dbReference type="ChEBI" id="CHEBI:60240"/>
    </cofactor>
</comment>
<reference evidence="4" key="2">
    <citation type="submission" date="2021-09" db="EMBL/GenBank/DDBJ databases">
        <authorList>
            <person name="Jia N."/>
            <person name="Wang J."/>
            <person name="Shi W."/>
            <person name="Du L."/>
            <person name="Sun Y."/>
            <person name="Zhan W."/>
            <person name="Jiang J."/>
            <person name="Wang Q."/>
            <person name="Zhang B."/>
            <person name="Ji P."/>
            <person name="Sakyi L.B."/>
            <person name="Cui X."/>
            <person name="Yuan T."/>
            <person name="Jiang B."/>
            <person name="Yang W."/>
            <person name="Lam T.T.-Y."/>
            <person name="Chang Q."/>
            <person name="Ding S."/>
            <person name="Wang X."/>
            <person name="Zhu J."/>
            <person name="Ruan X."/>
            <person name="Zhao L."/>
            <person name="Wei J."/>
            <person name="Que T."/>
            <person name="Du C."/>
            <person name="Cheng J."/>
            <person name="Dai P."/>
            <person name="Han X."/>
            <person name="Huang E."/>
            <person name="Gao Y."/>
            <person name="Liu J."/>
            <person name="Shao H."/>
            <person name="Ye R."/>
            <person name="Li L."/>
            <person name="Wei W."/>
            <person name="Wang X."/>
            <person name="Wang C."/>
            <person name="Huo Q."/>
            <person name="Li W."/>
            <person name="Guo W."/>
            <person name="Chen H."/>
            <person name="Chen S."/>
            <person name="Zhou L."/>
            <person name="Zhou L."/>
            <person name="Ni X."/>
            <person name="Tian J."/>
            <person name="Zhou Y."/>
            <person name="Sheng Y."/>
            <person name="Liu T."/>
            <person name="Pan Y."/>
            <person name="Xia L."/>
            <person name="Li J."/>
            <person name="Zhao F."/>
            <person name="Cao W."/>
        </authorList>
    </citation>
    <scope>NUCLEOTIDE SEQUENCE</scope>
    <source>
        <strain evidence="4">Rmic-2018</strain>
        <tissue evidence="4">Larvae</tissue>
    </source>
</reference>
<dbReference type="VEuPathDB" id="VectorBase:LOC119169774"/>
<evidence type="ECO:0000256" key="1">
    <source>
        <dbReference type="ARBA" id="ARBA00001968"/>
    </source>
</evidence>
<comment type="caution">
    <text evidence="4">The sequence shown here is derived from an EMBL/GenBank/DDBJ whole genome shotgun (WGS) entry which is preliminary data.</text>
</comment>
<proteinExistence type="predicted"/>
<evidence type="ECO:0000259" key="3">
    <source>
        <dbReference type="Pfam" id="PF13359"/>
    </source>
</evidence>
<dbReference type="AlphaFoldDB" id="A0A9J6DG37"/>
<name>A0A9J6DG37_RHIMP</name>
<dbReference type="EMBL" id="JABSTU010000009">
    <property type="protein sequence ID" value="KAH8020904.1"/>
    <property type="molecule type" value="Genomic_DNA"/>
</dbReference>
<keyword evidence="2" id="KW-0479">Metal-binding</keyword>
<accession>A0A9J6DG37</accession>
<sequence length="218" mass="24609">MRWGPRDHSCVAKREDITNFRAYCLLQCRRQACGGRVAMRQQGELLGDFLPDEVFDLIGQTFLGTYFIVLLAVVESDYKFVNVNVGAYDKQSDGGVLEQSKFGCRLENGKLHIPRDLELPNTFHPVLCVFVGDGAFQLRSDFLRPYLGRGLDGEKRIFDYRLSRASAPVYRLFHEGSGVLCPKHKKVLLPKSLGVEGLSTYLRATEDKQQSGSDLRTQ</sequence>
<dbReference type="Proteomes" id="UP000821866">
    <property type="component" value="Chromosome 7"/>
</dbReference>
<protein>
    <recommendedName>
        <fullName evidence="3">DDE Tnp4 domain-containing protein</fullName>
    </recommendedName>
</protein>
<gene>
    <name evidence="4" type="ORF">HPB51_008415</name>
</gene>
<dbReference type="Pfam" id="PF13359">
    <property type="entry name" value="DDE_Tnp_4"/>
    <property type="match status" value="1"/>
</dbReference>
<dbReference type="GO" id="GO:0046872">
    <property type="term" value="F:metal ion binding"/>
    <property type="evidence" value="ECO:0007669"/>
    <property type="project" value="UniProtKB-KW"/>
</dbReference>
<evidence type="ECO:0000313" key="4">
    <source>
        <dbReference type="EMBL" id="KAH8020904.1"/>
    </source>
</evidence>
<keyword evidence="5" id="KW-1185">Reference proteome</keyword>
<reference evidence="4" key="1">
    <citation type="journal article" date="2020" name="Cell">
        <title>Large-Scale Comparative Analyses of Tick Genomes Elucidate Their Genetic Diversity and Vector Capacities.</title>
        <authorList>
            <consortium name="Tick Genome and Microbiome Consortium (TIGMIC)"/>
            <person name="Jia N."/>
            <person name="Wang J."/>
            <person name="Shi W."/>
            <person name="Du L."/>
            <person name="Sun Y."/>
            <person name="Zhan W."/>
            <person name="Jiang J.F."/>
            <person name="Wang Q."/>
            <person name="Zhang B."/>
            <person name="Ji P."/>
            <person name="Bell-Sakyi L."/>
            <person name="Cui X.M."/>
            <person name="Yuan T.T."/>
            <person name="Jiang B.G."/>
            <person name="Yang W.F."/>
            <person name="Lam T.T."/>
            <person name="Chang Q.C."/>
            <person name="Ding S.J."/>
            <person name="Wang X.J."/>
            <person name="Zhu J.G."/>
            <person name="Ruan X.D."/>
            <person name="Zhao L."/>
            <person name="Wei J.T."/>
            <person name="Ye R.Z."/>
            <person name="Que T.C."/>
            <person name="Du C.H."/>
            <person name="Zhou Y.H."/>
            <person name="Cheng J.X."/>
            <person name="Dai P.F."/>
            <person name="Guo W.B."/>
            <person name="Han X.H."/>
            <person name="Huang E.J."/>
            <person name="Li L.F."/>
            <person name="Wei W."/>
            <person name="Gao Y.C."/>
            <person name="Liu J.Z."/>
            <person name="Shao H.Z."/>
            <person name="Wang X."/>
            <person name="Wang C.C."/>
            <person name="Yang T.C."/>
            <person name="Huo Q.B."/>
            <person name="Li W."/>
            <person name="Chen H.Y."/>
            <person name="Chen S.E."/>
            <person name="Zhou L.G."/>
            <person name="Ni X.B."/>
            <person name="Tian J.H."/>
            <person name="Sheng Y."/>
            <person name="Liu T."/>
            <person name="Pan Y.S."/>
            <person name="Xia L.Y."/>
            <person name="Li J."/>
            <person name="Zhao F."/>
            <person name="Cao W.C."/>
        </authorList>
    </citation>
    <scope>NUCLEOTIDE SEQUENCE</scope>
    <source>
        <strain evidence="4">Rmic-2018</strain>
    </source>
</reference>
<evidence type="ECO:0000313" key="5">
    <source>
        <dbReference type="Proteomes" id="UP000821866"/>
    </source>
</evidence>